<name>A0ABU8ETD8_9GAMM</name>
<sequence length="351" mass="38874">MFCIILFSSSVRAELNILFVNPSIPNEPFWQSVEEIAQSAALQLGTKMQVIYGGGNRIVQLEALKQYLAKNSKPDYAVILNYPGGSTASMSLLESQQIKFVTLEQTIFGEEREKIGVAGQKYKHWLGEIYFDNHTAGGKLARALQHLKQAQLPKQETHVVAINGHYGSESQARFNGMQEYFESNNGVVYQAVHAGWSEQVAFNQSKALLARFPNVNIIWAASDLMALGASKAAVESGRIPNKDIFIGGFDWLPRAIQAVEKQSISASIGGHKVMGAWAVISLLLYDNGHDIFAQQKNKKLTFNLDVITKQNVAHFKSHKVKINWAEYDFKALKEKVALSHSIAGLSPLNPN</sequence>
<evidence type="ECO:0000313" key="5">
    <source>
        <dbReference type="EMBL" id="MEI4550218.1"/>
    </source>
</evidence>
<dbReference type="PANTHER" id="PTHR46847:SF2">
    <property type="entry name" value="ABC TRANSPORTER SUGAR-BINDING PROTEIN"/>
    <property type="match status" value="1"/>
</dbReference>
<evidence type="ECO:0000256" key="2">
    <source>
        <dbReference type="ARBA" id="ARBA00007639"/>
    </source>
</evidence>
<dbReference type="InterPro" id="IPR028082">
    <property type="entry name" value="Peripla_BP_I"/>
</dbReference>
<dbReference type="InterPro" id="IPR025997">
    <property type="entry name" value="SBP_2_dom"/>
</dbReference>
<proteinExistence type="inferred from homology"/>
<dbReference type="RefSeq" id="WP_336435489.1">
    <property type="nucleotide sequence ID" value="NZ_JBAWKS010000001.1"/>
</dbReference>
<protein>
    <submittedName>
        <fullName evidence="5">ABC transporter substrate-binding protein</fullName>
    </submittedName>
</protein>
<dbReference type="CDD" id="cd06324">
    <property type="entry name" value="PBP1_ABC_sugar_binding-like"/>
    <property type="match status" value="1"/>
</dbReference>
<keyword evidence="3" id="KW-0732">Signal</keyword>
<evidence type="ECO:0000256" key="1">
    <source>
        <dbReference type="ARBA" id="ARBA00004196"/>
    </source>
</evidence>
<evidence type="ECO:0000313" key="6">
    <source>
        <dbReference type="Proteomes" id="UP001382455"/>
    </source>
</evidence>
<reference evidence="5 6" key="1">
    <citation type="submission" date="2023-12" db="EMBL/GenBank/DDBJ databases">
        <title>Friends and Foes: Symbiotic and Algicidal bacterial influence on Karenia brevis blooms.</title>
        <authorList>
            <person name="Fei C."/>
            <person name="Mohamed A.R."/>
            <person name="Booker A."/>
            <person name="Arshad M."/>
            <person name="Klass S."/>
            <person name="Ahn S."/>
            <person name="Gilbert P.M."/>
            <person name="Heil C.A."/>
            <person name="Martinez J.M."/>
            <person name="Amin S.A."/>
        </authorList>
    </citation>
    <scope>NUCLEOTIDE SEQUENCE [LARGE SCALE GENOMIC DNA]</scope>
    <source>
        <strain evidence="5 6">CE15</strain>
    </source>
</reference>
<comment type="subcellular location">
    <subcellularLocation>
        <location evidence="1">Cell envelope</location>
    </subcellularLocation>
</comment>
<dbReference type="EMBL" id="JBAWKS010000001">
    <property type="protein sequence ID" value="MEI4550218.1"/>
    <property type="molecule type" value="Genomic_DNA"/>
</dbReference>
<dbReference type="Gene3D" id="3.40.50.2300">
    <property type="match status" value="2"/>
</dbReference>
<organism evidence="5 6">
    <name type="scientific">Pseudoalteromonas spongiae</name>
    <dbReference type="NCBI Taxonomy" id="298657"/>
    <lineage>
        <taxon>Bacteria</taxon>
        <taxon>Pseudomonadati</taxon>
        <taxon>Pseudomonadota</taxon>
        <taxon>Gammaproteobacteria</taxon>
        <taxon>Alteromonadales</taxon>
        <taxon>Pseudoalteromonadaceae</taxon>
        <taxon>Pseudoalteromonas</taxon>
    </lineage>
</organism>
<gene>
    <name evidence="5" type="ORF">WAE96_11125</name>
</gene>
<dbReference type="Pfam" id="PF13407">
    <property type="entry name" value="Peripla_BP_4"/>
    <property type="match status" value="1"/>
</dbReference>
<feature type="domain" description="Periplasmic binding protein" evidence="4">
    <location>
        <begin position="17"/>
        <end position="282"/>
    </location>
</feature>
<comment type="caution">
    <text evidence="5">The sequence shown here is derived from an EMBL/GenBank/DDBJ whole genome shotgun (WGS) entry which is preliminary data.</text>
</comment>
<evidence type="ECO:0000256" key="3">
    <source>
        <dbReference type="ARBA" id="ARBA00022729"/>
    </source>
</evidence>
<evidence type="ECO:0000259" key="4">
    <source>
        <dbReference type="Pfam" id="PF13407"/>
    </source>
</evidence>
<dbReference type="SUPFAM" id="SSF53822">
    <property type="entry name" value="Periplasmic binding protein-like I"/>
    <property type="match status" value="1"/>
</dbReference>
<dbReference type="PANTHER" id="PTHR46847">
    <property type="entry name" value="D-ALLOSE-BINDING PERIPLASMIC PROTEIN-RELATED"/>
    <property type="match status" value="1"/>
</dbReference>
<keyword evidence="6" id="KW-1185">Reference proteome</keyword>
<dbReference type="Proteomes" id="UP001382455">
    <property type="component" value="Unassembled WGS sequence"/>
</dbReference>
<accession>A0ABU8ETD8</accession>
<comment type="similarity">
    <text evidence="2">Belongs to the bacterial solute-binding protein 2 family.</text>
</comment>